<proteinExistence type="predicted"/>
<accession>A0AAD6DZV3</accession>
<name>A0AAD6DZV3_9EURO</name>
<keyword evidence="2" id="KW-1185">Reference proteome</keyword>
<dbReference type="RefSeq" id="XP_056751250.1">
    <property type="nucleotide sequence ID" value="XM_056899174.1"/>
</dbReference>
<comment type="caution">
    <text evidence="1">The sequence shown here is derived from an EMBL/GenBank/DDBJ whole genome shotgun (WGS) entry which is preliminary data.</text>
</comment>
<dbReference type="EMBL" id="JAQJAE010000004">
    <property type="protein sequence ID" value="KAJ5598035.1"/>
    <property type="molecule type" value="Genomic_DNA"/>
</dbReference>
<evidence type="ECO:0000313" key="2">
    <source>
        <dbReference type="Proteomes" id="UP001213799"/>
    </source>
</evidence>
<dbReference type="GeneID" id="81589416"/>
<dbReference type="AlphaFoldDB" id="A0AAD6DZV3"/>
<sequence>MKPALYLLGTSSVFYNGQGSDSSLNATIVQPTQRQIVQFVKAGNQNAKEDPHVPLYHGQAQVLSLGDDGVHIKPTLTNIDRCTYEHKVEF</sequence>
<reference evidence="1" key="2">
    <citation type="submission" date="2023-01" db="EMBL/GenBank/DDBJ databases">
        <authorList>
            <person name="Petersen C."/>
        </authorList>
    </citation>
    <scope>NUCLEOTIDE SEQUENCE</scope>
    <source>
        <strain evidence="1">IBT 12815</strain>
    </source>
</reference>
<reference evidence="1" key="1">
    <citation type="journal article" date="2023" name="IMA Fungus">
        <title>Comparative genomic study of the Penicillium genus elucidates a diverse pangenome and 15 lateral gene transfer events.</title>
        <authorList>
            <person name="Petersen C."/>
            <person name="Sorensen T."/>
            <person name="Nielsen M.R."/>
            <person name="Sondergaard T.E."/>
            <person name="Sorensen J.L."/>
            <person name="Fitzpatrick D.A."/>
            <person name="Frisvad J.C."/>
            <person name="Nielsen K.L."/>
        </authorList>
    </citation>
    <scope>NUCLEOTIDE SEQUENCE</scope>
    <source>
        <strain evidence="1">IBT 12815</strain>
    </source>
</reference>
<protein>
    <submittedName>
        <fullName evidence="1">Carboxylesterase type B</fullName>
    </submittedName>
</protein>
<gene>
    <name evidence="1" type="ORF">N7537_008119</name>
</gene>
<dbReference type="Proteomes" id="UP001213799">
    <property type="component" value="Unassembled WGS sequence"/>
</dbReference>
<organism evidence="1 2">
    <name type="scientific">Penicillium hordei</name>
    <dbReference type="NCBI Taxonomy" id="40994"/>
    <lineage>
        <taxon>Eukaryota</taxon>
        <taxon>Fungi</taxon>
        <taxon>Dikarya</taxon>
        <taxon>Ascomycota</taxon>
        <taxon>Pezizomycotina</taxon>
        <taxon>Eurotiomycetes</taxon>
        <taxon>Eurotiomycetidae</taxon>
        <taxon>Eurotiales</taxon>
        <taxon>Aspergillaceae</taxon>
        <taxon>Penicillium</taxon>
    </lineage>
</organism>
<evidence type="ECO:0000313" key="1">
    <source>
        <dbReference type="EMBL" id="KAJ5598035.1"/>
    </source>
</evidence>